<dbReference type="GO" id="GO:0044550">
    <property type="term" value="P:secondary metabolite biosynthetic process"/>
    <property type="evidence" value="ECO:0007669"/>
    <property type="project" value="TreeGrafter"/>
</dbReference>
<evidence type="ECO:0000313" key="5">
    <source>
        <dbReference type="EMBL" id="GGK85071.1"/>
    </source>
</evidence>
<organism evidence="5 6">
    <name type="scientific">Mangrovihabitans endophyticus</name>
    <dbReference type="NCBI Taxonomy" id="1751298"/>
    <lineage>
        <taxon>Bacteria</taxon>
        <taxon>Bacillati</taxon>
        <taxon>Actinomycetota</taxon>
        <taxon>Actinomycetes</taxon>
        <taxon>Micromonosporales</taxon>
        <taxon>Micromonosporaceae</taxon>
        <taxon>Mangrovihabitans</taxon>
    </lineage>
</organism>
<dbReference type="EMBL" id="BMMX01000005">
    <property type="protein sequence ID" value="GGK85071.1"/>
    <property type="molecule type" value="Genomic_DNA"/>
</dbReference>
<dbReference type="Proteomes" id="UP000656042">
    <property type="component" value="Unassembled WGS sequence"/>
</dbReference>
<name>A0A8J3BZ77_9ACTN</name>
<dbReference type="GO" id="GO:0006633">
    <property type="term" value="P:fatty acid biosynthetic process"/>
    <property type="evidence" value="ECO:0007669"/>
    <property type="project" value="InterPro"/>
</dbReference>
<protein>
    <submittedName>
        <fullName evidence="5">3-oxoacyl-[acyl-carrier-protein] synthase 3</fullName>
    </submittedName>
</protein>
<dbReference type="PANTHER" id="PTHR34069">
    <property type="entry name" value="3-OXOACYL-[ACYL-CARRIER-PROTEIN] SYNTHASE 3"/>
    <property type="match status" value="1"/>
</dbReference>
<evidence type="ECO:0000259" key="4">
    <source>
        <dbReference type="Pfam" id="PF08545"/>
    </source>
</evidence>
<dbReference type="NCBIfam" id="NF006829">
    <property type="entry name" value="PRK09352.1"/>
    <property type="match status" value="1"/>
</dbReference>
<dbReference type="SUPFAM" id="SSF53901">
    <property type="entry name" value="Thiolase-like"/>
    <property type="match status" value="1"/>
</dbReference>
<dbReference type="InterPro" id="IPR016039">
    <property type="entry name" value="Thiolase-like"/>
</dbReference>
<evidence type="ECO:0000256" key="1">
    <source>
        <dbReference type="ARBA" id="ARBA00022679"/>
    </source>
</evidence>
<dbReference type="InterPro" id="IPR013747">
    <property type="entry name" value="ACP_syn_III_C"/>
</dbReference>
<keyword evidence="1" id="KW-0808">Transferase</keyword>
<gene>
    <name evidence="5" type="primary">fabH</name>
    <name evidence="5" type="ORF">GCM10012284_19200</name>
</gene>
<feature type="domain" description="Beta-ketoacyl-[acyl-carrier-protein] synthase III N-terminal" evidence="4">
    <location>
        <begin position="103"/>
        <end position="182"/>
    </location>
</feature>
<evidence type="ECO:0000313" key="6">
    <source>
        <dbReference type="Proteomes" id="UP000656042"/>
    </source>
</evidence>
<dbReference type="Pfam" id="PF08541">
    <property type="entry name" value="ACP_syn_III_C"/>
    <property type="match status" value="1"/>
</dbReference>
<keyword evidence="6" id="KW-1185">Reference proteome</keyword>
<sequence length="335" mass="35335">MGIGVLGIGSYLPSRVVSNDEIAGHTSVSPEWIVDRTGIRERRYGEPHQSTSDLAVAASRESLRAVAGDPAVIVVATSTPDQPQPATAAVLQAKLGLSGIPAFDINAVCSGFLYALSVGDALLRTSMAGQIALVVGADKYSTIIDPTERRTASLFGDGAGAVVLGSVPDGYGIVGSRLVTDGEYAHLIEVVAGGTRRPLDDRARADGDHYFRMNGFAVREYAMQVLPDIVEPLLKENGITVADLERVVFHQANDRMIEGCAARLAIPMDKVPLSSTHFGNTASASIPITLAETAENRPLRRGDWVLLVSVGGGMTAGAVLMRWFDNEAVAEPVGE</sequence>
<dbReference type="RefSeq" id="WP_189078770.1">
    <property type="nucleotide sequence ID" value="NZ_BMMX01000005.1"/>
</dbReference>
<comment type="caution">
    <text evidence="5">The sequence shown here is derived from an EMBL/GenBank/DDBJ whole genome shotgun (WGS) entry which is preliminary data.</text>
</comment>
<reference evidence="5" key="1">
    <citation type="journal article" date="2014" name="Int. J. Syst. Evol. Microbiol.">
        <title>Complete genome sequence of Corynebacterium casei LMG S-19264T (=DSM 44701T), isolated from a smear-ripened cheese.</title>
        <authorList>
            <consortium name="US DOE Joint Genome Institute (JGI-PGF)"/>
            <person name="Walter F."/>
            <person name="Albersmeier A."/>
            <person name="Kalinowski J."/>
            <person name="Ruckert C."/>
        </authorList>
    </citation>
    <scope>NUCLEOTIDE SEQUENCE</scope>
    <source>
        <strain evidence="5">CGMCC 4.7299</strain>
    </source>
</reference>
<evidence type="ECO:0000259" key="3">
    <source>
        <dbReference type="Pfam" id="PF08541"/>
    </source>
</evidence>
<dbReference type="Pfam" id="PF08545">
    <property type="entry name" value="ACP_syn_III"/>
    <property type="match status" value="1"/>
</dbReference>
<dbReference type="AlphaFoldDB" id="A0A8J3BZ77"/>
<keyword evidence="2" id="KW-0012">Acyltransferase</keyword>
<dbReference type="Gene3D" id="3.40.47.10">
    <property type="match status" value="1"/>
</dbReference>
<reference evidence="5" key="2">
    <citation type="submission" date="2020-09" db="EMBL/GenBank/DDBJ databases">
        <authorList>
            <person name="Sun Q."/>
            <person name="Zhou Y."/>
        </authorList>
    </citation>
    <scope>NUCLEOTIDE SEQUENCE</scope>
    <source>
        <strain evidence="5">CGMCC 4.7299</strain>
    </source>
</reference>
<accession>A0A8J3BZ77</accession>
<dbReference type="InterPro" id="IPR013751">
    <property type="entry name" value="ACP_syn_III_N"/>
</dbReference>
<dbReference type="CDD" id="cd00830">
    <property type="entry name" value="KAS_III"/>
    <property type="match status" value="1"/>
</dbReference>
<dbReference type="GO" id="GO:0004315">
    <property type="term" value="F:3-oxoacyl-[acyl-carrier-protein] synthase activity"/>
    <property type="evidence" value="ECO:0007669"/>
    <property type="project" value="InterPro"/>
</dbReference>
<proteinExistence type="predicted"/>
<dbReference type="PANTHER" id="PTHR34069:SF2">
    <property type="entry name" value="BETA-KETOACYL-[ACYL-CARRIER-PROTEIN] SYNTHASE III"/>
    <property type="match status" value="1"/>
</dbReference>
<feature type="domain" description="Beta-ketoacyl-[acyl-carrier-protein] synthase III C-terminal" evidence="3">
    <location>
        <begin position="234"/>
        <end position="323"/>
    </location>
</feature>
<evidence type="ECO:0000256" key="2">
    <source>
        <dbReference type="ARBA" id="ARBA00023315"/>
    </source>
</evidence>